<dbReference type="AlphaFoldDB" id="A0AAN7V157"/>
<dbReference type="Proteomes" id="UP001305414">
    <property type="component" value="Unassembled WGS sequence"/>
</dbReference>
<organism evidence="1 2">
    <name type="scientific">Xylaria bambusicola</name>
    <dbReference type="NCBI Taxonomy" id="326684"/>
    <lineage>
        <taxon>Eukaryota</taxon>
        <taxon>Fungi</taxon>
        <taxon>Dikarya</taxon>
        <taxon>Ascomycota</taxon>
        <taxon>Pezizomycotina</taxon>
        <taxon>Sordariomycetes</taxon>
        <taxon>Xylariomycetidae</taxon>
        <taxon>Xylariales</taxon>
        <taxon>Xylariaceae</taxon>
        <taxon>Xylaria</taxon>
    </lineage>
</organism>
<comment type="caution">
    <text evidence="1">The sequence shown here is derived from an EMBL/GenBank/DDBJ whole genome shotgun (WGS) entry which is preliminary data.</text>
</comment>
<evidence type="ECO:0000313" key="2">
    <source>
        <dbReference type="Proteomes" id="UP001305414"/>
    </source>
</evidence>
<gene>
    <name evidence="1" type="ORF">RRF57_010241</name>
</gene>
<keyword evidence="2" id="KW-1185">Reference proteome</keyword>
<protein>
    <submittedName>
        <fullName evidence="1">Uncharacterized protein</fullName>
    </submittedName>
</protein>
<dbReference type="EMBL" id="JAWHQM010000042">
    <property type="protein sequence ID" value="KAK5634529.1"/>
    <property type="molecule type" value="Genomic_DNA"/>
</dbReference>
<accession>A0AAN7V157</accession>
<name>A0AAN7V157_9PEZI</name>
<sequence>MSLLISFGHEDADARMDECKRTSCFALDRSVSQNVATGLMPRKARGIAGTQKTNSALVFSARPHSKCRE</sequence>
<proteinExistence type="predicted"/>
<evidence type="ECO:0000313" key="1">
    <source>
        <dbReference type="EMBL" id="KAK5634529.1"/>
    </source>
</evidence>
<reference evidence="1 2" key="1">
    <citation type="submission" date="2023-10" db="EMBL/GenBank/DDBJ databases">
        <title>Draft genome sequence of Xylaria bambusicola isolate GMP-LS, the root and basal stem rot pathogen of sugarcane in Indonesia.</title>
        <authorList>
            <person name="Selvaraj P."/>
            <person name="Muralishankar V."/>
            <person name="Muruganantham S."/>
            <person name="Sp S."/>
            <person name="Haryani S."/>
            <person name="Lau K.J.X."/>
            <person name="Naqvi N.I."/>
        </authorList>
    </citation>
    <scope>NUCLEOTIDE SEQUENCE [LARGE SCALE GENOMIC DNA]</scope>
    <source>
        <strain evidence="1">GMP-LS</strain>
    </source>
</reference>